<dbReference type="VEuPathDB" id="VectorBase:GPAI019616"/>
<protein>
    <submittedName>
        <fullName evidence="2">Uncharacterized protein</fullName>
    </submittedName>
</protein>
<reference evidence="2" key="2">
    <citation type="submission" date="2020-05" db="UniProtKB">
        <authorList>
            <consortium name="EnsemblMetazoa"/>
        </authorList>
    </citation>
    <scope>IDENTIFICATION</scope>
    <source>
        <strain evidence="2">IAEA</strain>
    </source>
</reference>
<reference evidence="3" key="1">
    <citation type="submission" date="2014-03" db="EMBL/GenBank/DDBJ databases">
        <authorList>
            <person name="Aksoy S."/>
            <person name="Warren W."/>
            <person name="Wilson R.K."/>
        </authorList>
    </citation>
    <scope>NUCLEOTIDE SEQUENCE [LARGE SCALE GENOMIC DNA]</scope>
    <source>
        <strain evidence="3">IAEA</strain>
    </source>
</reference>
<evidence type="ECO:0000313" key="2">
    <source>
        <dbReference type="EnsemblMetazoa" id="GPAI019616-PA"/>
    </source>
</evidence>
<proteinExistence type="predicted"/>
<name>A0A1A9ZMV7_GLOPL</name>
<feature type="compositionally biased region" description="Basic and acidic residues" evidence="1">
    <location>
        <begin position="92"/>
        <end position="103"/>
    </location>
</feature>
<feature type="region of interest" description="Disordered" evidence="1">
    <location>
        <begin position="81"/>
        <end position="103"/>
    </location>
</feature>
<organism evidence="2 3">
    <name type="scientific">Glossina pallidipes</name>
    <name type="common">Tsetse fly</name>
    <dbReference type="NCBI Taxonomy" id="7398"/>
    <lineage>
        <taxon>Eukaryota</taxon>
        <taxon>Metazoa</taxon>
        <taxon>Ecdysozoa</taxon>
        <taxon>Arthropoda</taxon>
        <taxon>Hexapoda</taxon>
        <taxon>Insecta</taxon>
        <taxon>Pterygota</taxon>
        <taxon>Neoptera</taxon>
        <taxon>Endopterygota</taxon>
        <taxon>Diptera</taxon>
        <taxon>Brachycera</taxon>
        <taxon>Muscomorpha</taxon>
        <taxon>Hippoboscoidea</taxon>
        <taxon>Glossinidae</taxon>
        <taxon>Glossina</taxon>
    </lineage>
</organism>
<accession>A0A1A9ZMV7</accession>
<evidence type="ECO:0000313" key="3">
    <source>
        <dbReference type="Proteomes" id="UP000092445"/>
    </source>
</evidence>
<evidence type="ECO:0000256" key="1">
    <source>
        <dbReference type="SAM" id="MobiDB-lite"/>
    </source>
</evidence>
<sequence>MNPVNPSERTIISKLLHSDKHIENHHNDDDDDDGAKLSIQTVREMNEFHAMAVNSPLLHKLKEEAAYSAPEHISGIEIMSPPRTYTVTPSRHPFDMKSKSLVR</sequence>
<dbReference type="EnsemblMetazoa" id="GPAI019616-RA">
    <property type="protein sequence ID" value="GPAI019616-PA"/>
    <property type="gene ID" value="GPAI019616"/>
</dbReference>
<dbReference type="AlphaFoldDB" id="A0A1A9ZMV7"/>
<keyword evidence="3" id="KW-1185">Reference proteome</keyword>
<dbReference type="Proteomes" id="UP000092445">
    <property type="component" value="Unassembled WGS sequence"/>
</dbReference>